<comment type="similarity">
    <text evidence="2 7">Belongs to the membrane-bound acyltransferase family.</text>
</comment>
<proteinExistence type="inferred from homology"/>
<dbReference type="InterPro" id="IPR004299">
    <property type="entry name" value="MBOAT_fam"/>
</dbReference>
<evidence type="ECO:0000256" key="8">
    <source>
        <dbReference type="SAM" id="Phobius"/>
    </source>
</evidence>
<dbReference type="InterPro" id="IPR051085">
    <property type="entry name" value="MB_O-acyltransferase"/>
</dbReference>
<keyword evidence="10" id="KW-1185">Reference proteome</keyword>
<keyword evidence="5 8" id="KW-1133">Transmembrane helix</keyword>
<comment type="caution">
    <text evidence="9">The sequence shown here is derived from an EMBL/GenBank/DDBJ whole genome shotgun (WGS) entry which is preliminary data.</text>
</comment>
<dbReference type="PIRSF" id="PIRSF016636">
    <property type="entry name" value="AlgI_DltB"/>
    <property type="match status" value="1"/>
</dbReference>
<feature type="transmembrane region" description="Helical" evidence="8">
    <location>
        <begin position="94"/>
        <end position="113"/>
    </location>
</feature>
<keyword evidence="3 7" id="KW-1003">Cell membrane</keyword>
<dbReference type="PANTHER" id="PTHR13285:SF18">
    <property type="entry name" value="PROTEIN-CYSTEINE N-PALMITOYLTRANSFERASE RASP"/>
    <property type="match status" value="1"/>
</dbReference>
<dbReference type="PIRSF" id="PIRSF500217">
    <property type="entry name" value="AlgI"/>
    <property type="match status" value="1"/>
</dbReference>
<evidence type="ECO:0000256" key="5">
    <source>
        <dbReference type="ARBA" id="ARBA00022989"/>
    </source>
</evidence>
<keyword evidence="7" id="KW-0012">Acyltransferase</keyword>
<evidence type="ECO:0000256" key="7">
    <source>
        <dbReference type="PIRNR" id="PIRNR016636"/>
    </source>
</evidence>
<evidence type="ECO:0000313" key="9">
    <source>
        <dbReference type="EMBL" id="MBM6877958.1"/>
    </source>
</evidence>
<feature type="transmembrane region" description="Helical" evidence="8">
    <location>
        <begin position="31"/>
        <end position="64"/>
    </location>
</feature>
<feature type="transmembrane region" description="Helical" evidence="8">
    <location>
        <begin position="413"/>
        <end position="431"/>
    </location>
</feature>
<dbReference type="RefSeq" id="WP_205132789.1">
    <property type="nucleotide sequence ID" value="NZ_JACSNT010000002.1"/>
</dbReference>
<keyword evidence="4 8" id="KW-0812">Transmembrane</keyword>
<evidence type="ECO:0000313" key="10">
    <source>
        <dbReference type="Proteomes" id="UP000729290"/>
    </source>
</evidence>
<feature type="transmembrane region" description="Helical" evidence="8">
    <location>
        <begin position="331"/>
        <end position="350"/>
    </location>
</feature>
<organism evidence="9 10">
    <name type="scientific">Anaerotignum lactatifermentans</name>
    <dbReference type="NCBI Taxonomy" id="160404"/>
    <lineage>
        <taxon>Bacteria</taxon>
        <taxon>Bacillati</taxon>
        <taxon>Bacillota</taxon>
        <taxon>Clostridia</taxon>
        <taxon>Lachnospirales</taxon>
        <taxon>Anaerotignaceae</taxon>
        <taxon>Anaerotignum</taxon>
    </lineage>
</organism>
<feature type="transmembrane region" description="Helical" evidence="8">
    <location>
        <begin position="165"/>
        <end position="184"/>
    </location>
</feature>
<gene>
    <name evidence="9" type="ORF">H9X83_07260</name>
</gene>
<evidence type="ECO:0000256" key="3">
    <source>
        <dbReference type="ARBA" id="ARBA00022475"/>
    </source>
</evidence>
<accession>A0ABS2GBP5</accession>
<keyword evidence="7" id="KW-0808">Transferase</keyword>
<comment type="subcellular location">
    <subcellularLocation>
        <location evidence="1">Cell membrane</location>
        <topology evidence="1">Multi-pass membrane protein</topology>
    </subcellularLocation>
</comment>
<sequence>MDFGSIPFILWFLPAFLIGYYIFTSEQWRKFWIIAATVIFYGISCGMWTAALLAMTAAAILGAYSVKEKGKPALAVFILLFLGILIYTKISGNFMPGVSFLVFTMLSMLIYIYRNKEVQYHFSDLAAYILFFPKLLSGPIAQIGDMPDHYVTTVANRKDAILRRIENGLIYFIIGLGYKVLLANQLSGLWREVQTIGIPSISTPLAWMGILAFTLQLYFDFQGYSLMAIGIGRMIGVYLPENFDLPYLSRSVSEFYRRWHMTLGRWFREYVYFPMGGSKKGLPQTILNLLAVWLLTGLWHGIGPSFLLWGLFLFFWIALEKIFLKRFLTGFFGHIYVWLLLPMSWVFFALDDLADIKWFFLRLFAPILGNSGINVSAGDYLKYGSMYWPFLLIGICLLFIAPEKWMRQRRDKWYVILLLTVIFWGSVYLLAQGVNNPFMYFSF</sequence>
<feature type="transmembrane region" description="Helical" evidence="8">
    <location>
        <begin position="196"/>
        <end position="219"/>
    </location>
</feature>
<evidence type="ECO:0000256" key="2">
    <source>
        <dbReference type="ARBA" id="ARBA00010323"/>
    </source>
</evidence>
<dbReference type="Pfam" id="PF03062">
    <property type="entry name" value="MBOAT"/>
    <property type="match status" value="1"/>
</dbReference>
<feature type="transmembrane region" description="Helical" evidence="8">
    <location>
        <begin position="6"/>
        <end position="24"/>
    </location>
</feature>
<dbReference type="EMBL" id="JACSNV010000008">
    <property type="protein sequence ID" value="MBM6877958.1"/>
    <property type="molecule type" value="Genomic_DNA"/>
</dbReference>
<evidence type="ECO:0000256" key="6">
    <source>
        <dbReference type="ARBA" id="ARBA00023136"/>
    </source>
</evidence>
<dbReference type="InterPro" id="IPR024194">
    <property type="entry name" value="Ac/AlaTfrase_AlgI/DltB"/>
</dbReference>
<dbReference type="InterPro" id="IPR028362">
    <property type="entry name" value="AlgI"/>
</dbReference>
<protein>
    <submittedName>
        <fullName evidence="9">MBOAT family protein</fullName>
    </submittedName>
</protein>
<evidence type="ECO:0000256" key="1">
    <source>
        <dbReference type="ARBA" id="ARBA00004651"/>
    </source>
</evidence>
<feature type="transmembrane region" description="Helical" evidence="8">
    <location>
        <begin position="125"/>
        <end position="144"/>
    </location>
</feature>
<dbReference type="PANTHER" id="PTHR13285">
    <property type="entry name" value="ACYLTRANSFERASE"/>
    <property type="match status" value="1"/>
</dbReference>
<keyword evidence="6 7" id="KW-0472">Membrane</keyword>
<feature type="transmembrane region" description="Helical" evidence="8">
    <location>
        <begin position="70"/>
        <end position="87"/>
    </location>
</feature>
<name>A0ABS2GBP5_9FIRM</name>
<dbReference type="Proteomes" id="UP000729290">
    <property type="component" value="Unassembled WGS sequence"/>
</dbReference>
<reference evidence="9 10" key="1">
    <citation type="journal article" date="2021" name="Sci. Rep.">
        <title>The distribution of antibiotic resistance genes in chicken gut microbiota commensals.</title>
        <authorList>
            <person name="Juricova H."/>
            <person name="Matiasovicova J."/>
            <person name="Kubasova T."/>
            <person name="Cejkova D."/>
            <person name="Rychlik I."/>
        </authorList>
    </citation>
    <scope>NUCLEOTIDE SEQUENCE [LARGE SCALE GENOMIC DNA]</scope>
    <source>
        <strain evidence="9 10">An431b</strain>
    </source>
</reference>
<evidence type="ECO:0000256" key="4">
    <source>
        <dbReference type="ARBA" id="ARBA00022692"/>
    </source>
</evidence>
<feature type="transmembrane region" description="Helical" evidence="8">
    <location>
        <begin position="385"/>
        <end position="401"/>
    </location>
</feature>
<feature type="transmembrane region" description="Helical" evidence="8">
    <location>
        <begin position="306"/>
        <end position="324"/>
    </location>
</feature>